<dbReference type="Proteomes" id="UP000389128">
    <property type="component" value="Unassembled WGS sequence"/>
</dbReference>
<gene>
    <name evidence="2" type="ORF">ETQ85_09630</name>
</gene>
<evidence type="ECO:0000259" key="1">
    <source>
        <dbReference type="SMART" id="SM00382"/>
    </source>
</evidence>
<dbReference type="SUPFAM" id="SSF52540">
    <property type="entry name" value="P-loop containing nucleoside triphosphate hydrolases"/>
    <property type="match status" value="1"/>
</dbReference>
<sequence length="359" mass="39100">MYEAYFGLRGKPFQLNPDPSFFYGSRGHRRAMAYLEYGLHQNEGFIVITGEVGAGKTLLVRSLLEKLDPGKIVAANLVSTQIDADDILRLVAASFGIPSKHLSKSDLLLAIEAFLVSTTAAGKRALLIVDEAQNLTQRAVEELRMLSNFQLEDHALLQSFLVGQPEFRTIMQSPEMVQLRQRVIASYHLGPLDLAETQAYVEHRLTCVGWKGNPAFDAEATKGIFAFSQGIPRRINALADRIMLAAFLGEHRRVSAEMVDQVTAEMREEHVIPQSTTFNAPKAGNPGELAGLVDLQRLLADPEAAKALAGAGQGFDAARFEERLALLERTLSTTLNAISQLIGAAQQQAAGSDSGAQTK</sequence>
<accession>A0A6C2CYT4</accession>
<dbReference type="Pfam" id="PF13401">
    <property type="entry name" value="AAA_22"/>
    <property type="match status" value="1"/>
</dbReference>
<comment type="caution">
    <text evidence="2">The sequence shown here is derived from an EMBL/GenBank/DDBJ whole genome shotgun (WGS) entry which is preliminary data.</text>
</comment>
<dbReference type="EMBL" id="SDKK01000008">
    <property type="protein sequence ID" value="TYC58784.1"/>
    <property type="molecule type" value="Genomic_DNA"/>
</dbReference>
<dbReference type="NCBIfam" id="TIGR03015">
    <property type="entry name" value="pepcterm_ATPase"/>
    <property type="match status" value="1"/>
</dbReference>
<dbReference type="InterPro" id="IPR027417">
    <property type="entry name" value="P-loop_NTPase"/>
</dbReference>
<protein>
    <submittedName>
        <fullName evidence="2">DUF2075 domain-containing protein</fullName>
    </submittedName>
</protein>
<proteinExistence type="predicted"/>
<dbReference type="AlphaFoldDB" id="A0A6C2CYT4"/>
<evidence type="ECO:0000313" key="2">
    <source>
        <dbReference type="EMBL" id="TYC58784.1"/>
    </source>
</evidence>
<reference evidence="2 3" key="1">
    <citation type="submission" date="2019-01" db="EMBL/GenBank/DDBJ databases">
        <title>Zoogloea oleivorans genome sequencing and assembly.</title>
        <authorList>
            <person name="Tancsics A."/>
            <person name="Farkas M."/>
            <person name="Kriszt B."/>
            <person name="Maroti G."/>
            <person name="Horvath B."/>
        </authorList>
    </citation>
    <scope>NUCLEOTIDE SEQUENCE [LARGE SCALE GENOMIC DNA]</scope>
    <source>
        <strain evidence="2 3">Buc</strain>
    </source>
</reference>
<organism evidence="2 3">
    <name type="scientific">Zoogloea oleivorans</name>
    <dbReference type="NCBI Taxonomy" id="1552750"/>
    <lineage>
        <taxon>Bacteria</taxon>
        <taxon>Pseudomonadati</taxon>
        <taxon>Pseudomonadota</taxon>
        <taxon>Betaproteobacteria</taxon>
        <taxon>Rhodocyclales</taxon>
        <taxon>Zoogloeaceae</taxon>
        <taxon>Zoogloea</taxon>
    </lineage>
</organism>
<dbReference type="InterPro" id="IPR052026">
    <property type="entry name" value="ExeA_AAA_ATPase_DNA-bind"/>
</dbReference>
<dbReference type="Gene3D" id="3.40.50.300">
    <property type="entry name" value="P-loop containing nucleotide triphosphate hydrolases"/>
    <property type="match status" value="1"/>
</dbReference>
<evidence type="ECO:0000313" key="3">
    <source>
        <dbReference type="Proteomes" id="UP000389128"/>
    </source>
</evidence>
<dbReference type="RefSeq" id="WP_148578844.1">
    <property type="nucleotide sequence ID" value="NZ_JAVEUW010000005.1"/>
</dbReference>
<feature type="domain" description="AAA+ ATPase" evidence="1">
    <location>
        <begin position="42"/>
        <end position="205"/>
    </location>
</feature>
<name>A0A6C2CYT4_9RHOO</name>
<dbReference type="PANTHER" id="PTHR35894:SF1">
    <property type="entry name" value="PHOSPHORIBULOKINASE _ URIDINE KINASE FAMILY"/>
    <property type="match status" value="1"/>
</dbReference>
<dbReference type="InterPro" id="IPR017466">
    <property type="entry name" value="XrtA-assoc_ATPase-like"/>
</dbReference>
<dbReference type="PANTHER" id="PTHR35894">
    <property type="entry name" value="GENERAL SECRETION PATHWAY PROTEIN A-RELATED"/>
    <property type="match status" value="1"/>
</dbReference>
<dbReference type="SMART" id="SM00382">
    <property type="entry name" value="AAA"/>
    <property type="match status" value="1"/>
</dbReference>
<keyword evidence="3" id="KW-1185">Reference proteome</keyword>
<dbReference type="InterPro" id="IPR003593">
    <property type="entry name" value="AAA+_ATPase"/>
</dbReference>
<dbReference type="GO" id="GO:0016887">
    <property type="term" value="F:ATP hydrolysis activity"/>
    <property type="evidence" value="ECO:0007669"/>
    <property type="project" value="InterPro"/>
</dbReference>
<dbReference type="InterPro" id="IPR049945">
    <property type="entry name" value="AAA_22"/>
</dbReference>
<dbReference type="OrthoDB" id="9783370at2"/>